<gene>
    <name evidence="1" type="ORF">GGQ90_002904</name>
</gene>
<reference evidence="1 2" key="1">
    <citation type="submission" date="2020-08" db="EMBL/GenBank/DDBJ databases">
        <title>Genomic Encyclopedia of Type Strains, Phase IV (KMG-IV): sequencing the most valuable type-strain genomes for metagenomic binning, comparative biology and taxonomic classification.</title>
        <authorList>
            <person name="Goeker M."/>
        </authorList>
    </citation>
    <scope>NUCLEOTIDE SEQUENCE [LARGE SCALE GENOMIC DNA]</scope>
    <source>
        <strain evidence="1 2">DSM 19371</strain>
    </source>
</reference>
<dbReference type="Proteomes" id="UP000590524">
    <property type="component" value="Unassembled WGS sequence"/>
</dbReference>
<name>A0A7W6PXM2_9SPHN</name>
<evidence type="ECO:0000313" key="1">
    <source>
        <dbReference type="EMBL" id="MBB4149115.1"/>
    </source>
</evidence>
<dbReference type="AlphaFoldDB" id="A0A7W6PXM2"/>
<accession>A0A7W6PXM2</accession>
<keyword evidence="2" id="KW-1185">Reference proteome</keyword>
<comment type="caution">
    <text evidence="1">The sequence shown here is derived from an EMBL/GenBank/DDBJ whole genome shotgun (WGS) entry which is preliminary data.</text>
</comment>
<proteinExistence type="predicted"/>
<dbReference type="EMBL" id="JACIEU010000011">
    <property type="protein sequence ID" value="MBB4149115.1"/>
    <property type="molecule type" value="Genomic_DNA"/>
</dbReference>
<sequence>MATNDRASPRPSIPESLENASHALDRLIHDALLPHRGRHDDRLANLEERARAIAASIVAPFERKAALSADAGQQVRSLVLKESP</sequence>
<organism evidence="1 2">
    <name type="scientific">Sphingobium scionense</name>
    <dbReference type="NCBI Taxonomy" id="1404341"/>
    <lineage>
        <taxon>Bacteria</taxon>
        <taxon>Pseudomonadati</taxon>
        <taxon>Pseudomonadota</taxon>
        <taxon>Alphaproteobacteria</taxon>
        <taxon>Sphingomonadales</taxon>
        <taxon>Sphingomonadaceae</taxon>
        <taxon>Sphingobium</taxon>
    </lineage>
</organism>
<protein>
    <submittedName>
        <fullName evidence="1">Uncharacterized protein</fullName>
    </submittedName>
</protein>
<dbReference type="RefSeq" id="WP_188082757.1">
    <property type="nucleotide sequence ID" value="NZ_JACIEU010000011.1"/>
</dbReference>
<evidence type="ECO:0000313" key="2">
    <source>
        <dbReference type="Proteomes" id="UP000590524"/>
    </source>
</evidence>